<accession>A0A2S9J8D3</accession>
<name>A0A2S9J8D3_9SPHI</name>
<protein>
    <submittedName>
        <fullName evidence="1">Uncharacterized protein</fullName>
    </submittedName>
</protein>
<evidence type="ECO:0000313" key="2">
    <source>
        <dbReference type="Proteomes" id="UP000239711"/>
    </source>
</evidence>
<dbReference type="Proteomes" id="UP000239711">
    <property type="component" value="Unassembled WGS sequence"/>
</dbReference>
<dbReference type="EMBL" id="PVBQ01000002">
    <property type="protein sequence ID" value="PRD49031.1"/>
    <property type="molecule type" value="Genomic_DNA"/>
</dbReference>
<reference evidence="1 2" key="1">
    <citation type="submission" date="2018-02" db="EMBL/GenBank/DDBJ databases">
        <title>The draft genome of Sphingobacterium sp. 5JN-11.</title>
        <authorList>
            <person name="Liu L."/>
            <person name="Li L."/>
            <person name="Liang L."/>
            <person name="Zhang X."/>
            <person name="Wang T."/>
        </authorList>
    </citation>
    <scope>NUCLEOTIDE SEQUENCE [LARGE SCALE GENOMIC DNA]</scope>
    <source>
        <strain evidence="1 2">5JN-11</strain>
    </source>
</reference>
<gene>
    <name evidence="1" type="ORF">C5745_03610</name>
</gene>
<keyword evidence="2" id="KW-1185">Reference proteome</keyword>
<evidence type="ECO:0000313" key="1">
    <source>
        <dbReference type="EMBL" id="PRD49031.1"/>
    </source>
</evidence>
<sequence>MNYSYRRSFPFFSIDVNGRFLKNLFIKILFDIGEHITCGLLTNMKKAICTTSKYYKLNYIIWYT</sequence>
<proteinExistence type="predicted"/>
<organism evidence="1 2">
    <name type="scientific">Sphingobacterium haloxyli</name>
    <dbReference type="NCBI Taxonomy" id="2100533"/>
    <lineage>
        <taxon>Bacteria</taxon>
        <taxon>Pseudomonadati</taxon>
        <taxon>Bacteroidota</taxon>
        <taxon>Sphingobacteriia</taxon>
        <taxon>Sphingobacteriales</taxon>
        <taxon>Sphingobacteriaceae</taxon>
        <taxon>Sphingobacterium</taxon>
    </lineage>
</organism>
<dbReference type="AlphaFoldDB" id="A0A2S9J8D3"/>
<comment type="caution">
    <text evidence="1">The sequence shown here is derived from an EMBL/GenBank/DDBJ whole genome shotgun (WGS) entry which is preliminary data.</text>
</comment>